<sequence>MSEEPLPEADKLDAAAHPRHTSELFGQNEAEATFLEAYNSERLHHGWLLTGPRGVGKATLAWRIARFVLRGDEGGLFGPPADLAIDPETPAFRRTAALSEPGLMLCRRAYDEKAKRLKIQLTVEEVRKLKHFFEVSATDGGWRVAIVDAADEMNTAAANALLKILEEPPAKALLLLVCHRPARLLPTIRSRCRTLKLRPLGNDDLVAALASLGHDASLGPVETMLAAGSVGEALRVLEGDGASLYLDILALLGSARQLDTARVLALADKAAGRGSEAAYDLILRLTGLALARMARAGAGGEALLPQEQEVAEMLCPGLQPAQAWAEALQDIEARAAHARAVNIDPAQVILDSWIAISRAARSIAA</sequence>
<organism evidence="1 2">
    <name type="scientific">Algicella marina</name>
    <dbReference type="NCBI Taxonomy" id="2683284"/>
    <lineage>
        <taxon>Bacteria</taxon>
        <taxon>Pseudomonadati</taxon>
        <taxon>Pseudomonadota</taxon>
        <taxon>Alphaproteobacteria</taxon>
        <taxon>Rhodobacterales</taxon>
        <taxon>Paracoccaceae</taxon>
        <taxon>Algicella</taxon>
    </lineage>
</organism>
<dbReference type="PANTHER" id="PTHR11669:SF8">
    <property type="entry name" value="DNA POLYMERASE III SUBUNIT DELTA"/>
    <property type="match status" value="1"/>
</dbReference>
<dbReference type="Pfam" id="PF13177">
    <property type="entry name" value="DNA_pol3_delta2"/>
    <property type="match status" value="1"/>
</dbReference>
<dbReference type="InterPro" id="IPR050238">
    <property type="entry name" value="DNA_Rep/Repair_Clamp_Loader"/>
</dbReference>
<dbReference type="AlphaFoldDB" id="A0A6P1T305"/>
<dbReference type="GO" id="GO:0003887">
    <property type="term" value="F:DNA-directed DNA polymerase activity"/>
    <property type="evidence" value="ECO:0007669"/>
    <property type="project" value="UniProtKB-EC"/>
</dbReference>
<dbReference type="GO" id="GO:0006261">
    <property type="term" value="P:DNA-templated DNA replication"/>
    <property type="evidence" value="ECO:0007669"/>
    <property type="project" value="TreeGrafter"/>
</dbReference>
<dbReference type="InterPro" id="IPR027417">
    <property type="entry name" value="P-loop_NTPase"/>
</dbReference>
<keyword evidence="1" id="KW-0548">Nucleotidyltransferase</keyword>
<dbReference type="PANTHER" id="PTHR11669">
    <property type="entry name" value="REPLICATION FACTOR C / DNA POLYMERASE III GAMMA-TAU SUBUNIT"/>
    <property type="match status" value="1"/>
</dbReference>
<proteinExistence type="predicted"/>
<keyword evidence="2" id="KW-1185">Reference proteome</keyword>
<keyword evidence="1" id="KW-0808">Transferase</keyword>
<dbReference type="Gene3D" id="3.40.50.300">
    <property type="entry name" value="P-loop containing nucleotide triphosphate hydrolases"/>
    <property type="match status" value="1"/>
</dbReference>
<dbReference type="GO" id="GO:0009360">
    <property type="term" value="C:DNA polymerase III complex"/>
    <property type="evidence" value="ECO:0007669"/>
    <property type="project" value="TreeGrafter"/>
</dbReference>
<dbReference type="SUPFAM" id="SSF52540">
    <property type="entry name" value="P-loop containing nucleoside triphosphate hydrolases"/>
    <property type="match status" value="1"/>
</dbReference>
<dbReference type="KEGG" id="amaq:GO499_06595"/>
<dbReference type="RefSeq" id="WP_161861458.1">
    <property type="nucleotide sequence ID" value="NZ_CP046620.1"/>
</dbReference>
<dbReference type="EC" id="2.7.7.7" evidence="1"/>
<gene>
    <name evidence="1" type="ORF">GO499_06595</name>
</gene>
<evidence type="ECO:0000313" key="1">
    <source>
        <dbReference type="EMBL" id="QHQ34892.1"/>
    </source>
</evidence>
<dbReference type="Proteomes" id="UP000464495">
    <property type="component" value="Chromosome"/>
</dbReference>
<dbReference type="NCBIfam" id="NF005677">
    <property type="entry name" value="PRK07471.1"/>
    <property type="match status" value="1"/>
</dbReference>
<evidence type="ECO:0000313" key="2">
    <source>
        <dbReference type="Proteomes" id="UP000464495"/>
    </source>
</evidence>
<accession>A0A6P1T305</accession>
<name>A0A6P1T305_9RHOB</name>
<reference evidence="1 2" key="1">
    <citation type="submission" date="2019-12" db="EMBL/GenBank/DDBJ databases">
        <title>Complete genome sequence of Algicella marina strain 9Alg 56(T) isolated from the red alga Tichocarpus crinitus.</title>
        <authorList>
            <person name="Kim S.-G."/>
            <person name="Nedashkovskaya O.I."/>
        </authorList>
    </citation>
    <scope>NUCLEOTIDE SEQUENCE [LARGE SCALE GENOMIC DNA]</scope>
    <source>
        <strain evidence="1 2">9Alg 56</strain>
    </source>
</reference>
<protein>
    <submittedName>
        <fullName evidence="1">DNA polymerase III subunit delta</fullName>
        <ecNumber evidence="1">2.7.7.7</ecNumber>
    </submittedName>
</protein>
<dbReference type="EMBL" id="CP046620">
    <property type="protein sequence ID" value="QHQ34892.1"/>
    <property type="molecule type" value="Genomic_DNA"/>
</dbReference>